<organism evidence="1 2">
    <name type="scientific">Brassicogethes aeneus</name>
    <name type="common">Rape pollen beetle</name>
    <name type="synonym">Meligethes aeneus</name>
    <dbReference type="NCBI Taxonomy" id="1431903"/>
    <lineage>
        <taxon>Eukaryota</taxon>
        <taxon>Metazoa</taxon>
        <taxon>Ecdysozoa</taxon>
        <taxon>Arthropoda</taxon>
        <taxon>Hexapoda</taxon>
        <taxon>Insecta</taxon>
        <taxon>Pterygota</taxon>
        <taxon>Neoptera</taxon>
        <taxon>Endopterygota</taxon>
        <taxon>Coleoptera</taxon>
        <taxon>Polyphaga</taxon>
        <taxon>Cucujiformia</taxon>
        <taxon>Nitidulidae</taxon>
        <taxon>Meligethinae</taxon>
        <taxon>Brassicogethes</taxon>
    </lineage>
</organism>
<protein>
    <submittedName>
        <fullName evidence="1">Uncharacterized protein</fullName>
    </submittedName>
</protein>
<accession>A0A9P0FM35</accession>
<evidence type="ECO:0000313" key="2">
    <source>
        <dbReference type="Proteomes" id="UP001154078"/>
    </source>
</evidence>
<reference evidence="1" key="1">
    <citation type="submission" date="2021-12" db="EMBL/GenBank/DDBJ databases">
        <authorList>
            <person name="King R."/>
        </authorList>
    </citation>
    <scope>NUCLEOTIDE SEQUENCE</scope>
</reference>
<proteinExistence type="predicted"/>
<keyword evidence="2" id="KW-1185">Reference proteome</keyword>
<name>A0A9P0FM35_BRAAE</name>
<dbReference type="EMBL" id="OV121139">
    <property type="protein sequence ID" value="CAH0562863.1"/>
    <property type="molecule type" value="Genomic_DNA"/>
</dbReference>
<sequence length="108" mass="12330">MEPHFLSIKGITRGSCLISMHKFEADVEITGQRTRLTFAVVPAINLDYDVLIGCNLFFDTRLAAVTDCKGTKIINRQLRRQRQRQQLRIIIQTGALQSSFQTKIVRPL</sequence>
<evidence type="ECO:0000313" key="1">
    <source>
        <dbReference type="EMBL" id="CAH0562863.1"/>
    </source>
</evidence>
<gene>
    <name evidence="1" type="ORF">MELIAE_LOCUS11878</name>
</gene>
<dbReference type="OrthoDB" id="10540467at2759"/>
<dbReference type="AlphaFoldDB" id="A0A9P0FM35"/>
<dbReference type="Proteomes" id="UP001154078">
    <property type="component" value="Chromosome 8"/>
</dbReference>